<dbReference type="AlphaFoldDB" id="A0A1W1H5Y2"/>
<evidence type="ECO:0000313" key="2">
    <source>
        <dbReference type="Proteomes" id="UP000191931"/>
    </source>
</evidence>
<gene>
    <name evidence="1" type="ORF">MTBBW1_1150019</name>
</gene>
<protein>
    <submittedName>
        <fullName evidence="1">Uncharacterized protein</fullName>
    </submittedName>
</protein>
<keyword evidence="2" id="KW-1185">Reference proteome</keyword>
<sequence length="46" mass="5743">MADARHNRRDESRFKNSYLLRLSYKILFPNDEQRLKEVLISMRQFR</sequence>
<reference evidence="1 2" key="1">
    <citation type="submission" date="2017-03" db="EMBL/GenBank/DDBJ databases">
        <authorList>
            <person name="Afonso C.L."/>
            <person name="Miller P.J."/>
            <person name="Scott M.A."/>
            <person name="Spackman E."/>
            <person name="Goraichik I."/>
            <person name="Dimitrov K.M."/>
            <person name="Suarez D.L."/>
            <person name="Swayne D.E."/>
        </authorList>
    </citation>
    <scope>NUCLEOTIDE SEQUENCE [LARGE SCALE GENOMIC DNA]</scope>
    <source>
        <strain evidence="1">PRJEB14757</strain>
    </source>
</reference>
<evidence type="ECO:0000313" key="1">
    <source>
        <dbReference type="EMBL" id="SLM27846.1"/>
    </source>
</evidence>
<name>A0A1W1H5Y2_9BACT</name>
<organism evidence="1 2">
    <name type="scientific">Desulfamplus magnetovallimortis</name>
    <dbReference type="NCBI Taxonomy" id="1246637"/>
    <lineage>
        <taxon>Bacteria</taxon>
        <taxon>Pseudomonadati</taxon>
        <taxon>Thermodesulfobacteriota</taxon>
        <taxon>Desulfobacteria</taxon>
        <taxon>Desulfobacterales</taxon>
        <taxon>Desulfobacteraceae</taxon>
        <taxon>Desulfamplus</taxon>
    </lineage>
</organism>
<accession>A0A1W1H5Y2</accession>
<proteinExistence type="predicted"/>
<dbReference type="EMBL" id="FWEV01000019">
    <property type="protein sequence ID" value="SLM27846.1"/>
    <property type="molecule type" value="Genomic_DNA"/>
</dbReference>
<dbReference type="Proteomes" id="UP000191931">
    <property type="component" value="Unassembled WGS sequence"/>
</dbReference>